<proteinExistence type="predicted"/>
<reference evidence="1 2" key="1">
    <citation type="submission" date="2018-09" db="EMBL/GenBank/DDBJ databases">
        <title>Novel species of Cryobacterium.</title>
        <authorList>
            <person name="Liu Q."/>
            <person name="Xin Y.-H."/>
        </authorList>
    </citation>
    <scope>NUCLEOTIDE SEQUENCE [LARGE SCALE GENOMIC DNA]</scope>
    <source>
        <strain evidence="1 2">Hh39</strain>
    </source>
</reference>
<dbReference type="EMBL" id="QZVS01000040">
    <property type="protein sequence ID" value="RJT91781.1"/>
    <property type="molecule type" value="Genomic_DNA"/>
</dbReference>
<name>A0A3A5MRJ5_9MICO</name>
<keyword evidence="2" id="KW-1185">Reference proteome</keyword>
<comment type="caution">
    <text evidence="1">The sequence shown here is derived from an EMBL/GenBank/DDBJ whole genome shotgun (WGS) entry which is preliminary data.</text>
</comment>
<dbReference type="AlphaFoldDB" id="A0A3A5MRJ5"/>
<protein>
    <submittedName>
        <fullName evidence="1">Uncharacterized protein</fullName>
    </submittedName>
</protein>
<dbReference type="Proteomes" id="UP000272015">
    <property type="component" value="Unassembled WGS sequence"/>
</dbReference>
<organism evidence="1 2">
    <name type="scientific">Cryobacterium melibiosiphilum</name>
    <dbReference type="NCBI Taxonomy" id="995039"/>
    <lineage>
        <taxon>Bacteria</taxon>
        <taxon>Bacillati</taxon>
        <taxon>Actinomycetota</taxon>
        <taxon>Actinomycetes</taxon>
        <taxon>Micrococcales</taxon>
        <taxon>Microbacteriaceae</taxon>
        <taxon>Cryobacterium</taxon>
    </lineage>
</organism>
<accession>A0A3A5MRJ5</accession>
<gene>
    <name evidence="1" type="ORF">D6T64_01265</name>
</gene>
<evidence type="ECO:0000313" key="2">
    <source>
        <dbReference type="Proteomes" id="UP000272015"/>
    </source>
</evidence>
<evidence type="ECO:0000313" key="1">
    <source>
        <dbReference type="EMBL" id="RJT91781.1"/>
    </source>
</evidence>
<sequence length="66" mass="7729">MSEHDMSARCLYVHNFKSRTTFLDVAQHLLGRPFVATAITNTPFMIRQTTDLEISRCTRFMTLIRH</sequence>